<dbReference type="Proteomes" id="UP000023795">
    <property type="component" value="Unassembled WGS sequence"/>
</dbReference>
<feature type="region of interest" description="Disordered" evidence="7">
    <location>
        <begin position="553"/>
        <end position="578"/>
    </location>
</feature>
<dbReference type="PANTHER" id="PTHR30566">
    <property type="entry name" value="YNAI-RELATED MECHANOSENSITIVE ION CHANNEL"/>
    <property type="match status" value="1"/>
</dbReference>
<dbReference type="EMBL" id="ANIN01000002">
    <property type="protein sequence ID" value="ELA08547.1"/>
    <property type="molecule type" value="Genomic_DNA"/>
</dbReference>
<evidence type="ECO:0000256" key="5">
    <source>
        <dbReference type="ARBA" id="ARBA00022989"/>
    </source>
</evidence>
<feature type="transmembrane region" description="Helical" evidence="8">
    <location>
        <begin position="255"/>
        <end position="279"/>
    </location>
</feature>
<dbReference type="GO" id="GO:0008381">
    <property type="term" value="F:mechanosensitive monoatomic ion channel activity"/>
    <property type="evidence" value="ECO:0007669"/>
    <property type="project" value="UniProtKB-ARBA"/>
</dbReference>
<evidence type="ECO:0000256" key="7">
    <source>
        <dbReference type="SAM" id="MobiDB-lite"/>
    </source>
</evidence>
<dbReference type="InterPro" id="IPR023408">
    <property type="entry name" value="MscS_beta-dom_sf"/>
</dbReference>
<dbReference type="RefSeq" id="WP_009502105.1">
    <property type="nucleotide sequence ID" value="NZ_ANIN01000002.1"/>
</dbReference>
<evidence type="ECO:0000313" key="13">
    <source>
        <dbReference type="Proteomes" id="UP000023795"/>
    </source>
</evidence>
<dbReference type="InterPro" id="IPR011014">
    <property type="entry name" value="MscS_channel_TM-2"/>
</dbReference>
<dbReference type="GO" id="GO:0005886">
    <property type="term" value="C:plasma membrane"/>
    <property type="evidence" value="ECO:0007669"/>
    <property type="project" value="UniProtKB-SubCell"/>
</dbReference>
<reference evidence="12 13" key="1">
    <citation type="journal article" date="2013" name="Genome Announc.">
        <title>Genome Sequence of Moraxella macacae 0408225, a Novel Bacterial Species Isolated from a Cynomolgus Macaque with Epistaxis.</title>
        <authorList>
            <person name="Ladner J.T."/>
            <person name="Whitehouse C.A."/>
            <person name="Koroleva G.I."/>
            <person name="Palacios G.F."/>
        </authorList>
    </citation>
    <scope>NUCLEOTIDE SEQUENCE [LARGE SCALE GENOMIC DNA]</scope>
    <source>
        <strain evidence="12 13">0408225</strain>
    </source>
</reference>
<feature type="transmembrane region" description="Helical" evidence="8">
    <location>
        <begin position="204"/>
        <end position="229"/>
    </location>
</feature>
<keyword evidence="6 8" id="KW-0472">Membrane</keyword>
<keyword evidence="9" id="KW-0732">Signal</keyword>
<evidence type="ECO:0000259" key="10">
    <source>
        <dbReference type="Pfam" id="PF00924"/>
    </source>
</evidence>
<evidence type="ECO:0000256" key="1">
    <source>
        <dbReference type="ARBA" id="ARBA00004651"/>
    </source>
</evidence>
<keyword evidence="5 8" id="KW-1133">Transmembrane helix</keyword>
<dbReference type="InterPro" id="IPR006685">
    <property type="entry name" value="MscS_channel_2nd"/>
</dbReference>
<comment type="caution">
    <text evidence="12">The sequence shown here is derived from an EMBL/GenBank/DDBJ whole genome shotgun (WGS) entry which is preliminary data.</text>
</comment>
<dbReference type="SUPFAM" id="SSF50182">
    <property type="entry name" value="Sm-like ribonucleoproteins"/>
    <property type="match status" value="1"/>
</dbReference>
<dbReference type="PATRIC" id="fig|1230338.3.peg.1773"/>
<dbReference type="SUPFAM" id="SSF82861">
    <property type="entry name" value="Mechanosensitive channel protein MscS (YggB), transmembrane region"/>
    <property type="match status" value="1"/>
</dbReference>
<evidence type="ECO:0000256" key="4">
    <source>
        <dbReference type="ARBA" id="ARBA00022692"/>
    </source>
</evidence>
<proteinExistence type="inferred from homology"/>
<dbReference type="InterPro" id="IPR010920">
    <property type="entry name" value="LSM_dom_sf"/>
</dbReference>
<dbReference type="Pfam" id="PF00924">
    <property type="entry name" value="MS_channel_2nd"/>
    <property type="match status" value="1"/>
</dbReference>
<accession>L2F696</accession>
<evidence type="ECO:0000256" key="8">
    <source>
        <dbReference type="SAM" id="Phobius"/>
    </source>
</evidence>
<feature type="signal peptide" evidence="9">
    <location>
        <begin position="1"/>
        <end position="31"/>
    </location>
</feature>
<dbReference type="OrthoDB" id="9775207at2"/>
<sequence>MGYMFGQCKKVGANLLLSAGLTVSLTTPVLAAVVKPPTATASAPAPTAVQDTFGRDTPRGAIQGLLKALARDDTKLAGHYLATNQRGDTKELIADIKTALDTGGRIANELQISNEVQGDLDDKLAPNLDKVGSVTLRNNHQDKTIDILFERVKQKDGRQVWLMSEQTLKAIQAVESFGKTTIVEKYMPRDLLNKEIKGYSIGHILAVIAVLVATYALSLLLSWILYAIFRGVYLATHRNDQTDDKKVSVPIDKRVIVPMAMILTGIFIQELMLIAGINLVVRNIVERMAEILSWVASVWLFLRILDIIFTPLERYASERNHSERLSVLNLLRKVIKALLLIVAAIVILGNLGFDLTTGIAALGIGGLALALGAQKTIENLVGSVSLVADQPVNVGDYCVFGNQEGTVEDIGIRSTRLRTLNRTLVTIPNGSFSSMSIENYTKRDMFHFNQQFYVSRDSDTKKLREFIEEVQIYIVNHPLTNSTWNQVWISGTQQDAYIVDVRCYLNVKGVMDFYDKQTLIIMRIAEIMQEMGITNALPTSHIKMENAKQNLIKDPVKHNLDKSNTVKPNPVKHAKPAD</sequence>
<keyword evidence="3" id="KW-1003">Cell membrane</keyword>
<dbReference type="InterPro" id="IPR011066">
    <property type="entry name" value="MscS_channel_C_sf"/>
</dbReference>
<organism evidence="12 13">
    <name type="scientific">Moraxella macacae 0408225</name>
    <dbReference type="NCBI Taxonomy" id="1230338"/>
    <lineage>
        <taxon>Bacteria</taxon>
        <taxon>Pseudomonadati</taxon>
        <taxon>Pseudomonadota</taxon>
        <taxon>Gammaproteobacteria</taxon>
        <taxon>Moraxellales</taxon>
        <taxon>Moraxellaceae</taxon>
        <taxon>Moraxella</taxon>
    </lineage>
</organism>
<evidence type="ECO:0000259" key="11">
    <source>
        <dbReference type="Pfam" id="PF21088"/>
    </source>
</evidence>
<dbReference type="Pfam" id="PF21088">
    <property type="entry name" value="MS_channel_1st"/>
    <property type="match status" value="1"/>
</dbReference>
<dbReference type="SUPFAM" id="SSF82689">
    <property type="entry name" value="Mechanosensitive channel protein MscS (YggB), C-terminal domain"/>
    <property type="match status" value="1"/>
</dbReference>
<evidence type="ECO:0000256" key="3">
    <source>
        <dbReference type="ARBA" id="ARBA00022475"/>
    </source>
</evidence>
<comment type="similarity">
    <text evidence="2">Belongs to the MscS (TC 1.A.23) family.</text>
</comment>
<dbReference type="STRING" id="1230338.MOMA_08296"/>
<gene>
    <name evidence="12" type="ORF">MOMA_08296</name>
</gene>
<feature type="chain" id="PRO_5003957969" evidence="9">
    <location>
        <begin position="32"/>
        <end position="578"/>
    </location>
</feature>
<evidence type="ECO:0000256" key="9">
    <source>
        <dbReference type="SAM" id="SignalP"/>
    </source>
</evidence>
<dbReference type="Gene3D" id="1.10.287.1260">
    <property type="match status" value="1"/>
</dbReference>
<feature type="domain" description="Mechanosensitive ion channel transmembrane helices 2/3" evidence="11">
    <location>
        <begin position="333"/>
        <end position="374"/>
    </location>
</feature>
<name>L2F696_9GAMM</name>
<feature type="transmembrane region" description="Helical" evidence="8">
    <location>
        <begin position="330"/>
        <end position="349"/>
    </location>
</feature>
<evidence type="ECO:0000256" key="6">
    <source>
        <dbReference type="ARBA" id="ARBA00023136"/>
    </source>
</evidence>
<keyword evidence="13" id="KW-1185">Reference proteome</keyword>
<dbReference type="InterPro" id="IPR049142">
    <property type="entry name" value="MS_channel_1st"/>
</dbReference>
<dbReference type="PANTHER" id="PTHR30566:SF5">
    <property type="entry name" value="MECHANOSENSITIVE ION CHANNEL PROTEIN 1, MITOCHONDRIAL-RELATED"/>
    <property type="match status" value="1"/>
</dbReference>
<comment type="subcellular location">
    <subcellularLocation>
        <location evidence="1">Cell membrane</location>
        <topology evidence="1">Multi-pass membrane protein</topology>
    </subcellularLocation>
</comment>
<dbReference type="AlphaFoldDB" id="L2F696"/>
<evidence type="ECO:0000313" key="12">
    <source>
        <dbReference type="EMBL" id="ELA08547.1"/>
    </source>
</evidence>
<dbReference type="Gene3D" id="2.30.30.60">
    <property type="match status" value="1"/>
</dbReference>
<dbReference type="eggNOG" id="COG0668">
    <property type="taxonomic scope" value="Bacteria"/>
</dbReference>
<protein>
    <submittedName>
        <fullName evidence="12">Mechanosensitive ion channel protein MscS</fullName>
    </submittedName>
</protein>
<evidence type="ECO:0000256" key="2">
    <source>
        <dbReference type="ARBA" id="ARBA00008017"/>
    </source>
</evidence>
<feature type="domain" description="Mechanosensitive ion channel MscS" evidence="10">
    <location>
        <begin position="376"/>
        <end position="442"/>
    </location>
</feature>
<keyword evidence="4 8" id="KW-0812">Transmembrane</keyword>